<evidence type="ECO:0000256" key="2">
    <source>
        <dbReference type="ARBA" id="ARBA00001947"/>
    </source>
</evidence>
<dbReference type="CDD" id="cd00429">
    <property type="entry name" value="RPE"/>
    <property type="match status" value="1"/>
</dbReference>
<evidence type="ECO:0000313" key="11">
    <source>
        <dbReference type="EMBL" id="GAF96521.1"/>
    </source>
</evidence>
<dbReference type="GO" id="GO:1901135">
    <property type="term" value="P:carbohydrate derivative metabolic process"/>
    <property type="evidence" value="ECO:0007669"/>
    <property type="project" value="UniProtKB-ARBA"/>
</dbReference>
<dbReference type="Gene3D" id="3.20.20.70">
    <property type="entry name" value="Aldolase class I"/>
    <property type="match status" value="1"/>
</dbReference>
<dbReference type="GO" id="GO:0006091">
    <property type="term" value="P:generation of precursor metabolites and energy"/>
    <property type="evidence" value="ECO:0007669"/>
    <property type="project" value="UniProtKB-ARBA"/>
</dbReference>
<protein>
    <recommendedName>
        <fullName evidence="12">Ribulose-phosphate 3-epimerase</fullName>
    </recommendedName>
</protein>
<keyword evidence="10" id="KW-0119">Carbohydrate metabolism</keyword>
<reference evidence="11" key="1">
    <citation type="journal article" date="2014" name="Front. Microbiol.">
        <title>High frequency of phylogenetically diverse reductive dehalogenase-homologous genes in deep subseafloor sedimentary metagenomes.</title>
        <authorList>
            <person name="Kawai M."/>
            <person name="Futagami T."/>
            <person name="Toyoda A."/>
            <person name="Takaki Y."/>
            <person name="Nishi S."/>
            <person name="Hori S."/>
            <person name="Arai W."/>
            <person name="Tsubouchi T."/>
            <person name="Morono Y."/>
            <person name="Uchiyama I."/>
            <person name="Ito T."/>
            <person name="Fujiyama A."/>
            <person name="Inagaki F."/>
            <person name="Takami H."/>
        </authorList>
    </citation>
    <scope>NUCLEOTIDE SEQUENCE</scope>
    <source>
        <strain evidence="11">Expedition CK06-06</strain>
    </source>
</reference>
<evidence type="ECO:0000256" key="3">
    <source>
        <dbReference type="ARBA" id="ARBA00001954"/>
    </source>
</evidence>
<dbReference type="GO" id="GO:0046872">
    <property type="term" value="F:metal ion binding"/>
    <property type="evidence" value="ECO:0007669"/>
    <property type="project" value="UniProtKB-KW"/>
</dbReference>
<feature type="non-terminal residue" evidence="11">
    <location>
        <position position="1"/>
    </location>
</feature>
<dbReference type="PANTHER" id="PTHR11749">
    <property type="entry name" value="RIBULOSE-5-PHOSPHATE-3-EPIMERASE"/>
    <property type="match status" value="1"/>
</dbReference>
<dbReference type="EMBL" id="BARS01018626">
    <property type="protein sequence ID" value="GAF96521.1"/>
    <property type="molecule type" value="Genomic_DNA"/>
</dbReference>
<dbReference type="AlphaFoldDB" id="X0UB22"/>
<dbReference type="PROSITE" id="PS01085">
    <property type="entry name" value="RIBUL_P_3_EPIMER_1"/>
    <property type="match status" value="1"/>
</dbReference>
<keyword evidence="8" id="KW-0464">Manganese</keyword>
<dbReference type="NCBIfam" id="NF004076">
    <property type="entry name" value="PRK05581.1-4"/>
    <property type="match status" value="1"/>
</dbReference>
<name>X0UB22_9ZZZZ</name>
<comment type="caution">
    <text evidence="11">The sequence shown here is derived from an EMBL/GenBank/DDBJ whole genome shotgun (WGS) entry which is preliminary data.</text>
</comment>
<evidence type="ECO:0000256" key="4">
    <source>
        <dbReference type="ARBA" id="ARBA00011738"/>
    </source>
</evidence>
<dbReference type="FunFam" id="3.20.20.70:FF:000191">
    <property type="entry name" value="ribulose-phosphate 3-epimerase isoform X2"/>
    <property type="match status" value="1"/>
</dbReference>
<proteinExistence type="predicted"/>
<comment type="cofactor">
    <cofactor evidence="3">
        <name>Fe(2+)</name>
        <dbReference type="ChEBI" id="CHEBI:29033"/>
    </cofactor>
</comment>
<dbReference type="Pfam" id="PF00834">
    <property type="entry name" value="Ribul_P_3_epim"/>
    <property type="match status" value="1"/>
</dbReference>
<dbReference type="GO" id="GO:0005975">
    <property type="term" value="P:carbohydrate metabolic process"/>
    <property type="evidence" value="ECO:0007669"/>
    <property type="project" value="InterPro"/>
</dbReference>
<dbReference type="GO" id="GO:0006163">
    <property type="term" value="P:purine nucleotide metabolic process"/>
    <property type="evidence" value="ECO:0007669"/>
    <property type="project" value="UniProtKB-ARBA"/>
</dbReference>
<keyword evidence="6" id="KW-0862">Zinc</keyword>
<evidence type="ECO:0008006" key="12">
    <source>
        <dbReference type="Google" id="ProtNLM"/>
    </source>
</evidence>
<dbReference type="InterPro" id="IPR013785">
    <property type="entry name" value="Aldolase_TIM"/>
</dbReference>
<evidence type="ECO:0000256" key="5">
    <source>
        <dbReference type="ARBA" id="ARBA00022723"/>
    </source>
</evidence>
<dbReference type="GO" id="GO:0016857">
    <property type="term" value="F:racemase and epimerase activity, acting on carbohydrates and derivatives"/>
    <property type="evidence" value="ECO:0007669"/>
    <property type="project" value="InterPro"/>
</dbReference>
<dbReference type="GO" id="GO:0046496">
    <property type="term" value="P:nicotinamide nucleotide metabolic process"/>
    <property type="evidence" value="ECO:0007669"/>
    <property type="project" value="UniProtKB-ARBA"/>
</dbReference>
<comment type="cofactor">
    <cofactor evidence="1">
        <name>Mn(2+)</name>
        <dbReference type="ChEBI" id="CHEBI:29035"/>
    </cofactor>
</comment>
<keyword evidence="9" id="KW-0413">Isomerase</keyword>
<evidence type="ECO:0000256" key="7">
    <source>
        <dbReference type="ARBA" id="ARBA00023004"/>
    </source>
</evidence>
<sequence length="199" mass="21463">YLHIDVMDGCFVPNFALSPDIMRAARRATTLPLDVHLMVARPERYLETFVEAGAGILVVHQEASVHLQRTLSRIRGLGARAGLALNPATSLHTLDYVLEDIDLLLIMTVNPGFAGQKLVPSALQKIADARSMFDARGLATDIQVDGNVSFANVPHMASAGANFFVGGTSSIFQPGITISEGVRRLRAAAEKGRGASWRR</sequence>
<comment type="cofactor">
    <cofactor evidence="2">
        <name>Zn(2+)</name>
        <dbReference type="ChEBI" id="CHEBI:29105"/>
    </cofactor>
</comment>
<organism evidence="11">
    <name type="scientific">marine sediment metagenome</name>
    <dbReference type="NCBI Taxonomy" id="412755"/>
    <lineage>
        <taxon>unclassified sequences</taxon>
        <taxon>metagenomes</taxon>
        <taxon>ecological metagenomes</taxon>
    </lineage>
</organism>
<evidence type="ECO:0000256" key="9">
    <source>
        <dbReference type="ARBA" id="ARBA00023235"/>
    </source>
</evidence>
<evidence type="ECO:0000256" key="8">
    <source>
        <dbReference type="ARBA" id="ARBA00023211"/>
    </source>
</evidence>
<dbReference type="SUPFAM" id="SSF51366">
    <property type="entry name" value="Ribulose-phoshate binding barrel"/>
    <property type="match status" value="1"/>
</dbReference>
<evidence type="ECO:0000256" key="1">
    <source>
        <dbReference type="ARBA" id="ARBA00001936"/>
    </source>
</evidence>
<dbReference type="InterPro" id="IPR000056">
    <property type="entry name" value="Ribul_P_3_epim-like"/>
</dbReference>
<comment type="subunit">
    <text evidence="4">Homodimer.</text>
</comment>
<accession>X0UB22</accession>
<evidence type="ECO:0000256" key="10">
    <source>
        <dbReference type="ARBA" id="ARBA00023277"/>
    </source>
</evidence>
<dbReference type="InterPro" id="IPR011060">
    <property type="entry name" value="RibuloseP-bd_barrel"/>
</dbReference>
<gene>
    <name evidence="11" type="ORF">S01H1_30288</name>
</gene>
<keyword evidence="7" id="KW-0408">Iron</keyword>
<evidence type="ECO:0000256" key="6">
    <source>
        <dbReference type="ARBA" id="ARBA00022833"/>
    </source>
</evidence>
<keyword evidence="5" id="KW-0479">Metal-binding</keyword>